<proteinExistence type="predicted"/>
<accession>A0AAV8YIP9</accession>
<dbReference type="EMBL" id="JAPWTK010000087">
    <property type="protein sequence ID" value="KAJ8951302.1"/>
    <property type="molecule type" value="Genomic_DNA"/>
</dbReference>
<evidence type="ECO:0000313" key="2">
    <source>
        <dbReference type="Proteomes" id="UP001162162"/>
    </source>
</evidence>
<sequence>MGLIETTNSESPVIFINGTAHCANMYNISDDDLPELTAARAEINRLVGVWLGESSTSTDGAHIQMPRPLICLATEHVLFVKQLMSLIDDIQNAILTM</sequence>
<organism evidence="1 2">
    <name type="scientific">Aromia moschata</name>
    <dbReference type="NCBI Taxonomy" id="1265417"/>
    <lineage>
        <taxon>Eukaryota</taxon>
        <taxon>Metazoa</taxon>
        <taxon>Ecdysozoa</taxon>
        <taxon>Arthropoda</taxon>
        <taxon>Hexapoda</taxon>
        <taxon>Insecta</taxon>
        <taxon>Pterygota</taxon>
        <taxon>Neoptera</taxon>
        <taxon>Endopterygota</taxon>
        <taxon>Coleoptera</taxon>
        <taxon>Polyphaga</taxon>
        <taxon>Cucujiformia</taxon>
        <taxon>Chrysomeloidea</taxon>
        <taxon>Cerambycidae</taxon>
        <taxon>Cerambycinae</taxon>
        <taxon>Callichromatini</taxon>
        <taxon>Aromia</taxon>
    </lineage>
</organism>
<comment type="caution">
    <text evidence="1">The sequence shown here is derived from an EMBL/GenBank/DDBJ whole genome shotgun (WGS) entry which is preliminary data.</text>
</comment>
<evidence type="ECO:0000313" key="1">
    <source>
        <dbReference type="EMBL" id="KAJ8951302.1"/>
    </source>
</evidence>
<dbReference type="AlphaFoldDB" id="A0AAV8YIP9"/>
<dbReference type="InterPro" id="IPR008758">
    <property type="entry name" value="Peptidase_S28"/>
</dbReference>
<keyword evidence="2" id="KW-1185">Reference proteome</keyword>
<dbReference type="Pfam" id="PF05577">
    <property type="entry name" value="Peptidase_S28"/>
    <property type="match status" value="1"/>
</dbReference>
<dbReference type="GO" id="GO:0070008">
    <property type="term" value="F:serine-type exopeptidase activity"/>
    <property type="evidence" value="ECO:0007669"/>
    <property type="project" value="InterPro"/>
</dbReference>
<dbReference type="InterPro" id="IPR029058">
    <property type="entry name" value="AB_hydrolase_fold"/>
</dbReference>
<dbReference type="Gene3D" id="3.40.50.1820">
    <property type="entry name" value="alpha/beta hydrolase"/>
    <property type="match status" value="1"/>
</dbReference>
<protein>
    <submittedName>
        <fullName evidence="1">Uncharacterized protein</fullName>
    </submittedName>
</protein>
<reference evidence="1" key="1">
    <citation type="journal article" date="2023" name="Insect Mol. Biol.">
        <title>Genome sequencing provides insights into the evolution of gene families encoding plant cell wall-degrading enzymes in longhorned beetles.</title>
        <authorList>
            <person name="Shin N.R."/>
            <person name="Okamura Y."/>
            <person name="Kirsch R."/>
            <person name="Pauchet Y."/>
        </authorList>
    </citation>
    <scope>NUCLEOTIDE SEQUENCE</scope>
    <source>
        <strain evidence="1">AMC_N1</strain>
    </source>
</reference>
<name>A0AAV8YIP9_9CUCU</name>
<dbReference type="GO" id="GO:0006508">
    <property type="term" value="P:proteolysis"/>
    <property type="evidence" value="ECO:0007669"/>
    <property type="project" value="InterPro"/>
</dbReference>
<dbReference type="Proteomes" id="UP001162162">
    <property type="component" value="Unassembled WGS sequence"/>
</dbReference>
<gene>
    <name evidence="1" type="ORF">NQ318_008206</name>
</gene>